<evidence type="ECO:0000313" key="3">
    <source>
        <dbReference type="Proteomes" id="UP000283523"/>
    </source>
</evidence>
<proteinExistence type="predicted"/>
<dbReference type="AlphaFoldDB" id="A0A418M5Z8"/>
<name>A0A418M5Z8_9BACT</name>
<protein>
    <recommendedName>
        <fullName evidence="1">FAD-dependent urate hydroxylase HpyO/Asp monooxygenase CreE-like FAD/NAD(P)-binding domain-containing protein</fullName>
    </recommendedName>
</protein>
<dbReference type="PANTHER" id="PTHR40254">
    <property type="entry name" value="BLR0577 PROTEIN"/>
    <property type="match status" value="1"/>
</dbReference>
<accession>A0A418M5Z8</accession>
<dbReference type="Gene3D" id="3.50.50.60">
    <property type="entry name" value="FAD/NAD(P)-binding domain"/>
    <property type="match status" value="1"/>
</dbReference>
<dbReference type="PANTHER" id="PTHR40254:SF1">
    <property type="entry name" value="BLR0577 PROTEIN"/>
    <property type="match status" value="1"/>
</dbReference>
<evidence type="ECO:0000259" key="1">
    <source>
        <dbReference type="Pfam" id="PF13454"/>
    </source>
</evidence>
<dbReference type="InterPro" id="IPR052189">
    <property type="entry name" value="L-asp_N-monooxygenase_NS-form"/>
</dbReference>
<dbReference type="EMBL" id="QXED01000005">
    <property type="protein sequence ID" value="RIV21292.1"/>
    <property type="molecule type" value="Genomic_DNA"/>
</dbReference>
<comment type="caution">
    <text evidence="2">The sequence shown here is derived from an EMBL/GenBank/DDBJ whole genome shotgun (WGS) entry which is preliminary data.</text>
</comment>
<dbReference type="Proteomes" id="UP000283523">
    <property type="component" value="Unassembled WGS sequence"/>
</dbReference>
<evidence type="ECO:0000313" key="2">
    <source>
        <dbReference type="EMBL" id="RIV21292.1"/>
    </source>
</evidence>
<sequence>MEIHRKSGICHILSTLFMQAKTIAIVGGGASGVATFIHLVLKLVVEPVPAPVTLVIIEPREEFGPGLAYGTGQKGHLLNTSAGLMGIFAGEPLHFVDWMQANRDLVEREYPGTEIKPEAYPPRNLYGHYLQAMFDEYVELAKQHAIDVELCNEEAVDAELSDHDGLGDSVTLTLASGRQIRADVAVLATGTPRSNNFNHLERSPNYLDSPWPEDRLTDTITDKAATVCILGASLTALDAVITLTNNGHTGPLKMFSPDGLLPRVQSPKEVPFDRQILTMANIRKRIRETNQPLRVKDLFRLFLQEAERVMGKQDWKRFKRIDKPQLDLLKEDIDLALKGENIFENILYSTRYDSFDIWKLLPPDQKMLFLKWLKPYNDINRHAIPLRNAERLRSFMESGQLTVTAHSKEVEWHADEHVFYVTTEDGKTEKVDYVINATGPATSIEKMDVPILQQLLRRKRIVPYEPGGVRAEVDTLQLLVPDHPDAPLYGIGHVLVGELLDTNALWFLVARTDQMTNAILRRLSYERIAQPAD</sequence>
<organism evidence="2 3">
    <name type="scientific">Fibrisoma montanum</name>
    <dbReference type="NCBI Taxonomy" id="2305895"/>
    <lineage>
        <taxon>Bacteria</taxon>
        <taxon>Pseudomonadati</taxon>
        <taxon>Bacteroidota</taxon>
        <taxon>Cytophagia</taxon>
        <taxon>Cytophagales</taxon>
        <taxon>Spirosomataceae</taxon>
        <taxon>Fibrisoma</taxon>
    </lineage>
</organism>
<dbReference type="SUPFAM" id="SSF51905">
    <property type="entry name" value="FAD/NAD(P)-binding domain"/>
    <property type="match status" value="1"/>
</dbReference>
<dbReference type="Pfam" id="PF13454">
    <property type="entry name" value="NAD_binding_9"/>
    <property type="match status" value="1"/>
</dbReference>
<gene>
    <name evidence="2" type="ORF">DYU11_17945</name>
</gene>
<feature type="domain" description="FAD-dependent urate hydroxylase HpyO/Asp monooxygenase CreE-like FAD/NAD(P)-binding" evidence="1">
    <location>
        <begin position="24"/>
        <end position="191"/>
    </location>
</feature>
<keyword evidence="3" id="KW-1185">Reference proteome</keyword>
<dbReference type="InterPro" id="IPR036188">
    <property type="entry name" value="FAD/NAD-bd_sf"/>
</dbReference>
<dbReference type="InterPro" id="IPR038732">
    <property type="entry name" value="HpyO/CreE_NAD-binding"/>
</dbReference>
<reference evidence="2 3" key="1">
    <citation type="submission" date="2018-08" db="EMBL/GenBank/DDBJ databases">
        <title>Fibrisoma montanum sp. nov., isolated from Danxia mountain soil.</title>
        <authorList>
            <person name="Huang Y."/>
        </authorList>
    </citation>
    <scope>NUCLEOTIDE SEQUENCE [LARGE SCALE GENOMIC DNA]</scope>
    <source>
        <strain evidence="2 3">HYT19</strain>
    </source>
</reference>